<reference evidence="2 3" key="1">
    <citation type="submission" date="2017-06" db="EMBL/GenBank/DDBJ databases">
        <authorList>
            <person name="Kim H.J."/>
            <person name="Triplett B.A."/>
        </authorList>
    </citation>
    <scope>NUCLEOTIDE SEQUENCE [LARGE SCALE GENOMIC DNA]</scope>
    <source>
        <strain evidence="2 3">DSM 44715</strain>
    </source>
</reference>
<keyword evidence="1" id="KW-0812">Transmembrane</keyword>
<evidence type="ECO:0000313" key="3">
    <source>
        <dbReference type="Proteomes" id="UP000198318"/>
    </source>
</evidence>
<keyword evidence="1" id="KW-0472">Membrane</keyword>
<gene>
    <name evidence="2" type="ORF">SAMN05443665_101061</name>
</gene>
<dbReference type="EMBL" id="FZOR01000010">
    <property type="protein sequence ID" value="SNS82808.1"/>
    <property type="molecule type" value="Genomic_DNA"/>
</dbReference>
<keyword evidence="1" id="KW-1133">Transmembrane helix</keyword>
<feature type="transmembrane region" description="Helical" evidence="1">
    <location>
        <begin position="31"/>
        <end position="51"/>
    </location>
</feature>
<dbReference type="OrthoDB" id="3698172at2"/>
<proteinExistence type="predicted"/>
<name>A0A239HNY9_9ACTN</name>
<organism evidence="2 3">
    <name type="scientific">Actinomadura meyerae</name>
    <dbReference type="NCBI Taxonomy" id="240840"/>
    <lineage>
        <taxon>Bacteria</taxon>
        <taxon>Bacillati</taxon>
        <taxon>Actinomycetota</taxon>
        <taxon>Actinomycetes</taxon>
        <taxon>Streptosporangiales</taxon>
        <taxon>Thermomonosporaceae</taxon>
        <taxon>Actinomadura</taxon>
    </lineage>
</organism>
<dbReference type="AlphaFoldDB" id="A0A239HNY9"/>
<dbReference type="InterPro" id="IPR021414">
    <property type="entry name" value="DUF3054"/>
</dbReference>
<evidence type="ECO:0008006" key="4">
    <source>
        <dbReference type="Google" id="ProtNLM"/>
    </source>
</evidence>
<evidence type="ECO:0000313" key="2">
    <source>
        <dbReference type="EMBL" id="SNS82808.1"/>
    </source>
</evidence>
<keyword evidence="3" id="KW-1185">Reference proteome</keyword>
<dbReference type="RefSeq" id="WP_089326237.1">
    <property type="nucleotide sequence ID" value="NZ_FZOR01000010.1"/>
</dbReference>
<evidence type="ECO:0000256" key="1">
    <source>
        <dbReference type="SAM" id="Phobius"/>
    </source>
</evidence>
<feature type="transmembrane region" description="Helical" evidence="1">
    <location>
        <begin position="88"/>
        <end position="109"/>
    </location>
</feature>
<dbReference type="Proteomes" id="UP000198318">
    <property type="component" value="Unassembled WGS sequence"/>
</dbReference>
<dbReference type="Pfam" id="PF11255">
    <property type="entry name" value="DUF3054"/>
    <property type="match status" value="1"/>
</dbReference>
<sequence length="123" mass="12503">MRNYLAGLADVCSVLVFVAIGRASHEEAASLAGFATTAWPFLAGAGVGWGLTRAWRRADALVPAGVGVWVSAVAVGMLLRAVSGQGTALPFVIVATLFLGAALLGWRLVARVAAGRRTSAPAG</sequence>
<accession>A0A239HNY9</accession>
<feature type="transmembrane region" description="Helical" evidence="1">
    <location>
        <begin position="60"/>
        <end position="82"/>
    </location>
</feature>
<protein>
    <recommendedName>
        <fullName evidence="4">DUF3054 domain-containing protein</fullName>
    </recommendedName>
</protein>